<evidence type="ECO:0000313" key="6">
    <source>
        <dbReference type="Proteomes" id="UP001498476"/>
    </source>
</evidence>
<feature type="repeat" description="ANK" evidence="3">
    <location>
        <begin position="468"/>
        <end position="500"/>
    </location>
</feature>
<dbReference type="Pfam" id="PF00023">
    <property type="entry name" value="Ank"/>
    <property type="match status" value="2"/>
</dbReference>
<dbReference type="SMART" id="SM00248">
    <property type="entry name" value="ANK"/>
    <property type="match status" value="4"/>
</dbReference>
<feature type="repeat" description="ANK" evidence="3">
    <location>
        <begin position="435"/>
        <end position="467"/>
    </location>
</feature>
<dbReference type="Proteomes" id="UP001498476">
    <property type="component" value="Unassembled WGS sequence"/>
</dbReference>
<feature type="compositionally biased region" description="Basic and acidic residues" evidence="4">
    <location>
        <begin position="115"/>
        <end position="130"/>
    </location>
</feature>
<evidence type="ECO:0000256" key="4">
    <source>
        <dbReference type="SAM" id="MobiDB-lite"/>
    </source>
</evidence>
<accession>A0ABR1GGN9</accession>
<organism evidence="5 6">
    <name type="scientific">Neonectria punicea</name>
    <dbReference type="NCBI Taxonomy" id="979145"/>
    <lineage>
        <taxon>Eukaryota</taxon>
        <taxon>Fungi</taxon>
        <taxon>Dikarya</taxon>
        <taxon>Ascomycota</taxon>
        <taxon>Pezizomycotina</taxon>
        <taxon>Sordariomycetes</taxon>
        <taxon>Hypocreomycetidae</taxon>
        <taxon>Hypocreales</taxon>
        <taxon>Nectriaceae</taxon>
        <taxon>Neonectria</taxon>
    </lineage>
</organism>
<keyword evidence="1" id="KW-0677">Repeat</keyword>
<feature type="repeat" description="ANK" evidence="3">
    <location>
        <begin position="343"/>
        <end position="375"/>
    </location>
</feature>
<gene>
    <name evidence="5" type="ORF">QQX98_013302</name>
</gene>
<dbReference type="EMBL" id="JAZAVJ010000627">
    <property type="protein sequence ID" value="KAK7393916.1"/>
    <property type="molecule type" value="Genomic_DNA"/>
</dbReference>
<evidence type="ECO:0000313" key="5">
    <source>
        <dbReference type="EMBL" id="KAK7393916.1"/>
    </source>
</evidence>
<dbReference type="PROSITE" id="PS50088">
    <property type="entry name" value="ANK_REPEAT"/>
    <property type="match status" value="4"/>
</dbReference>
<keyword evidence="6" id="KW-1185">Reference proteome</keyword>
<feature type="region of interest" description="Disordered" evidence="4">
    <location>
        <begin position="114"/>
        <end position="141"/>
    </location>
</feature>
<protein>
    <recommendedName>
        <fullName evidence="7">Clr5 domain-containing protein</fullName>
    </recommendedName>
</protein>
<dbReference type="PRINTS" id="PR01415">
    <property type="entry name" value="ANKYRIN"/>
</dbReference>
<evidence type="ECO:0008006" key="7">
    <source>
        <dbReference type="Google" id="ProtNLM"/>
    </source>
</evidence>
<dbReference type="InterPro" id="IPR036770">
    <property type="entry name" value="Ankyrin_rpt-contain_sf"/>
</dbReference>
<evidence type="ECO:0000256" key="3">
    <source>
        <dbReference type="PROSITE-ProRule" id="PRU00023"/>
    </source>
</evidence>
<evidence type="ECO:0000256" key="2">
    <source>
        <dbReference type="ARBA" id="ARBA00023043"/>
    </source>
</evidence>
<dbReference type="PROSITE" id="PS50297">
    <property type="entry name" value="ANK_REP_REGION"/>
    <property type="match status" value="3"/>
</dbReference>
<dbReference type="Gene3D" id="1.25.40.20">
    <property type="entry name" value="Ankyrin repeat-containing domain"/>
    <property type="match status" value="2"/>
</dbReference>
<dbReference type="PANTHER" id="PTHR24171">
    <property type="entry name" value="ANKYRIN REPEAT DOMAIN-CONTAINING PROTEIN 39-RELATED"/>
    <property type="match status" value="1"/>
</dbReference>
<name>A0ABR1GGN9_9HYPO</name>
<sequence length="502" mass="55493">MPNDTTILEVAEDDVGVLKDEDFWIVGSGSRNFDSDSPWTKELNKRGPYQPRLQALQRPTYDPSYSRQEMFRAKHMPNAVLAVWGANPLKSVYAQDIFVAFMRAAAKTMNAPLDRNADIRPNDIRPEDTRPGNVRPNDTCDPKAWHSFTLRNDRLSTLAQDIHSTGLGTLEEIYQYIIPALSGENKLPVAEGIIDLAWQHARHYEQRGRWDLARDTYVQLFLVGKPFPAESSIATKATAILFEFLRQITLNVESQKTLCGESDLTALKEALQLELKDEVSGILPDLMRLYEEQGRGWNRDLLGPPGPPSVNYLEAFSVTQMHRVALSDAWSSFDSDLSTVDIHGWTPLHCAAARGSLIIAFGLIKREVDANPCDLLERRKTKTDTEGVTKLLLKAGADKDAGVSTPLLKATINGHEAVVKLLIQAGADKDARDFGKLSALHETALRGHEAVARLLIESGADKEIKDRCGETPLHRGIGRGQTGVVKLLVEAGAKAKATESDT</sequence>
<proteinExistence type="predicted"/>
<feature type="repeat" description="ANK" evidence="3">
    <location>
        <begin position="402"/>
        <end position="434"/>
    </location>
</feature>
<comment type="caution">
    <text evidence="5">The sequence shown here is derived from an EMBL/GenBank/DDBJ whole genome shotgun (WGS) entry which is preliminary data.</text>
</comment>
<reference evidence="5 6" key="1">
    <citation type="journal article" date="2025" name="Microbiol. Resour. Announc.">
        <title>Draft genome sequences for Neonectria magnoliae and Neonectria punicea, canker pathogens of Liriodendron tulipifera and Acer saccharum in West Virginia.</title>
        <authorList>
            <person name="Petronek H.M."/>
            <person name="Kasson M.T."/>
            <person name="Metheny A.M."/>
            <person name="Stauder C.M."/>
            <person name="Lovett B."/>
            <person name="Lynch S.C."/>
            <person name="Garnas J.R."/>
            <person name="Kasson L.R."/>
            <person name="Stajich J.E."/>
        </authorList>
    </citation>
    <scope>NUCLEOTIDE SEQUENCE [LARGE SCALE GENOMIC DNA]</scope>
    <source>
        <strain evidence="5 6">NRRL 64653</strain>
    </source>
</reference>
<dbReference type="Pfam" id="PF12796">
    <property type="entry name" value="Ank_2"/>
    <property type="match status" value="1"/>
</dbReference>
<keyword evidence="2 3" id="KW-0040">ANK repeat</keyword>
<evidence type="ECO:0000256" key="1">
    <source>
        <dbReference type="ARBA" id="ARBA00022737"/>
    </source>
</evidence>
<dbReference type="SUPFAM" id="SSF48403">
    <property type="entry name" value="Ankyrin repeat"/>
    <property type="match status" value="1"/>
</dbReference>
<dbReference type="InterPro" id="IPR002110">
    <property type="entry name" value="Ankyrin_rpt"/>
</dbReference>